<evidence type="ECO:0000313" key="2">
    <source>
        <dbReference type="Proteomes" id="UP001595969"/>
    </source>
</evidence>
<dbReference type="EMBL" id="JBHSGS010000056">
    <property type="protein sequence ID" value="MFC4720110.1"/>
    <property type="molecule type" value="Genomic_DNA"/>
</dbReference>
<dbReference type="Proteomes" id="UP001595969">
    <property type="component" value="Unassembled WGS sequence"/>
</dbReference>
<protein>
    <recommendedName>
        <fullName evidence="3">Nudix hydrolase domain-containing protein</fullName>
    </recommendedName>
</protein>
<keyword evidence="2" id="KW-1185">Reference proteome</keyword>
<name>A0ABV9MZC5_9ENTE</name>
<proteinExistence type="predicted"/>
<sequence>MLNNKKVAGTVILHLEDGGKKFLLKKSEEGLKFSSSSLSEEQTGLACVLNTLKEQVNLDITTIHLVELTSGYENDNKIPLFVFEMKETDAFAQLPNDFYWEEPKAFLKVIQDFKIEGMPFF</sequence>
<evidence type="ECO:0000313" key="1">
    <source>
        <dbReference type="EMBL" id="MFC4720110.1"/>
    </source>
</evidence>
<reference evidence="2" key="1">
    <citation type="journal article" date="2019" name="Int. J. Syst. Evol. Microbiol.">
        <title>The Global Catalogue of Microorganisms (GCM) 10K type strain sequencing project: providing services to taxonomists for standard genome sequencing and annotation.</title>
        <authorList>
            <consortium name="The Broad Institute Genomics Platform"/>
            <consortium name="The Broad Institute Genome Sequencing Center for Infectious Disease"/>
            <person name="Wu L."/>
            <person name="Ma J."/>
        </authorList>
    </citation>
    <scope>NUCLEOTIDE SEQUENCE [LARGE SCALE GENOMIC DNA]</scope>
    <source>
        <strain evidence="2">CGMCC 1.19032</strain>
    </source>
</reference>
<accession>A0ABV9MZC5</accession>
<evidence type="ECO:0008006" key="3">
    <source>
        <dbReference type="Google" id="ProtNLM"/>
    </source>
</evidence>
<comment type="caution">
    <text evidence="1">The sequence shown here is derived from an EMBL/GenBank/DDBJ whole genome shotgun (WGS) entry which is preliminary data.</text>
</comment>
<dbReference type="RefSeq" id="WP_338031691.1">
    <property type="nucleotide sequence ID" value="NZ_JAFBFD010000043.1"/>
</dbReference>
<gene>
    <name evidence="1" type="ORF">ACFO5I_10265</name>
</gene>
<organism evidence="1 2">
    <name type="scientific">Enterococcus lemanii</name>
    <dbReference type="NCBI Taxonomy" id="1159752"/>
    <lineage>
        <taxon>Bacteria</taxon>
        <taxon>Bacillati</taxon>
        <taxon>Bacillota</taxon>
        <taxon>Bacilli</taxon>
        <taxon>Lactobacillales</taxon>
        <taxon>Enterococcaceae</taxon>
        <taxon>Enterococcus</taxon>
    </lineage>
</organism>